<reference evidence="1 2" key="1">
    <citation type="submission" date="2017-11" db="EMBL/GenBank/DDBJ databases">
        <authorList>
            <person name="Han C.G."/>
        </authorList>
    </citation>
    <scope>NUCLEOTIDE SEQUENCE [LARGE SCALE GENOMIC DNA]</scope>
    <source>
        <strain evidence="1 2">HCNT1</strain>
    </source>
</reference>
<reference evidence="1 2" key="2">
    <citation type="submission" date="2017-12" db="EMBL/GenBank/DDBJ databases">
        <title>Genome sequence of Rhizobium sullae HCNT1 isolated from Sulla coronaria nodules and featuring peculiar denitrification phenotypes.</title>
        <authorList>
            <person name="De Diego-Diaz B."/>
            <person name="Treu L."/>
            <person name="Campanaro S."/>
            <person name="Da Silva Duarte V."/>
            <person name="Basaglia M."/>
            <person name="Favaro L."/>
            <person name="Casella S."/>
            <person name="Squartini A."/>
        </authorList>
    </citation>
    <scope>NUCLEOTIDE SEQUENCE [LARGE SCALE GENOMIC DNA]</scope>
    <source>
        <strain evidence="1 2">HCNT1</strain>
    </source>
</reference>
<gene>
    <name evidence="1" type="ORF">CWR43_05100</name>
</gene>
<proteinExistence type="predicted"/>
<comment type="caution">
    <text evidence="1">The sequence shown here is derived from an EMBL/GenBank/DDBJ whole genome shotgun (WGS) entry which is preliminary data.</text>
</comment>
<name>A0A2N0DGH0_RHISU</name>
<evidence type="ECO:0000313" key="1">
    <source>
        <dbReference type="EMBL" id="PKA45166.1"/>
    </source>
</evidence>
<dbReference type="AlphaFoldDB" id="A0A2N0DGH0"/>
<dbReference type="EMBL" id="PIQN01000003">
    <property type="protein sequence ID" value="PKA45166.1"/>
    <property type="molecule type" value="Genomic_DNA"/>
</dbReference>
<protein>
    <submittedName>
        <fullName evidence="1">Uncharacterized protein</fullName>
    </submittedName>
</protein>
<dbReference type="Proteomes" id="UP000232164">
    <property type="component" value="Unassembled WGS sequence"/>
</dbReference>
<accession>A0A2N0DGH0</accession>
<sequence>MAIFIAPYLSQDARTLCRDFDVGYLDFVGNARITFDTVFIEGGRSAGITRRDEEPARKW</sequence>
<organism evidence="1 2">
    <name type="scientific">Rhizobium sullae</name>
    <name type="common">Rhizobium hedysari</name>
    <dbReference type="NCBI Taxonomy" id="50338"/>
    <lineage>
        <taxon>Bacteria</taxon>
        <taxon>Pseudomonadati</taxon>
        <taxon>Pseudomonadota</taxon>
        <taxon>Alphaproteobacteria</taxon>
        <taxon>Hyphomicrobiales</taxon>
        <taxon>Rhizobiaceae</taxon>
        <taxon>Rhizobium/Agrobacterium group</taxon>
        <taxon>Rhizobium</taxon>
    </lineage>
</organism>
<evidence type="ECO:0000313" key="2">
    <source>
        <dbReference type="Proteomes" id="UP000232164"/>
    </source>
</evidence>